<sequence length="218" mass="24001">MSRLNPDQYKSVFAEPDGPAAVRYEALIARRQELRHELNGLEADRRALVDAHQQAATAVEQATQTIAARAALGDLDDRATPDVQGPKKRLAEIEAQVQAFDVDRLRVLETAVAELDAMLVAHVAGHTAELQSERADREDELADQQRAIFEQVQRLHRARLRLRTARAVLGDTSPDPIHPHRDVTPDYARMADLVPAAVRPKAQSATGEPVTPPLTRAA</sequence>
<dbReference type="AlphaFoldDB" id="A0A5B8U944"/>
<proteinExistence type="predicted"/>
<evidence type="ECO:0000256" key="1">
    <source>
        <dbReference type="SAM" id="Coils"/>
    </source>
</evidence>
<organism evidence="3 4">
    <name type="scientific">Baekduia soli</name>
    <dbReference type="NCBI Taxonomy" id="496014"/>
    <lineage>
        <taxon>Bacteria</taxon>
        <taxon>Bacillati</taxon>
        <taxon>Actinomycetota</taxon>
        <taxon>Thermoleophilia</taxon>
        <taxon>Solirubrobacterales</taxon>
        <taxon>Baekduiaceae</taxon>
        <taxon>Baekduia</taxon>
    </lineage>
</organism>
<dbReference type="KEGG" id="bsol:FSW04_20130"/>
<accession>A0A5B8U944</accession>
<dbReference type="RefSeq" id="WP_146922021.1">
    <property type="nucleotide sequence ID" value="NZ_CP042430.1"/>
</dbReference>
<evidence type="ECO:0000256" key="2">
    <source>
        <dbReference type="SAM" id="MobiDB-lite"/>
    </source>
</evidence>
<protein>
    <submittedName>
        <fullName evidence="3">Uncharacterized protein</fullName>
    </submittedName>
</protein>
<keyword evidence="1" id="KW-0175">Coiled coil</keyword>
<evidence type="ECO:0000313" key="4">
    <source>
        <dbReference type="Proteomes" id="UP000321805"/>
    </source>
</evidence>
<dbReference type="EMBL" id="CP042430">
    <property type="protein sequence ID" value="QEC49656.1"/>
    <property type="molecule type" value="Genomic_DNA"/>
</dbReference>
<feature type="region of interest" description="Disordered" evidence="2">
    <location>
        <begin position="198"/>
        <end position="218"/>
    </location>
</feature>
<feature type="coiled-coil region" evidence="1">
    <location>
        <begin position="24"/>
        <end position="51"/>
    </location>
</feature>
<dbReference type="Proteomes" id="UP000321805">
    <property type="component" value="Chromosome"/>
</dbReference>
<evidence type="ECO:0000313" key="3">
    <source>
        <dbReference type="EMBL" id="QEC49656.1"/>
    </source>
</evidence>
<name>A0A5B8U944_9ACTN</name>
<keyword evidence="4" id="KW-1185">Reference proteome</keyword>
<gene>
    <name evidence="3" type="ORF">FSW04_20130</name>
</gene>
<reference evidence="3 4" key="1">
    <citation type="journal article" date="2018" name="J. Microbiol.">
        <title>Baekduia soli gen. nov., sp. nov., a novel bacterium isolated from the soil of Baekdu Mountain and proposal of a novel family name, Baekduiaceae fam. nov.</title>
        <authorList>
            <person name="An D.S."/>
            <person name="Siddiqi M.Z."/>
            <person name="Kim K.H."/>
            <person name="Yu H.S."/>
            <person name="Im W.T."/>
        </authorList>
    </citation>
    <scope>NUCLEOTIDE SEQUENCE [LARGE SCALE GENOMIC DNA]</scope>
    <source>
        <strain evidence="3 4">BR7-21</strain>
    </source>
</reference>